<organism evidence="4 5">
    <name type="scientific">Brevibacterium sediminis</name>
    <dbReference type="NCBI Taxonomy" id="1857024"/>
    <lineage>
        <taxon>Bacteria</taxon>
        <taxon>Bacillati</taxon>
        <taxon>Actinomycetota</taxon>
        <taxon>Actinomycetes</taxon>
        <taxon>Micrococcales</taxon>
        <taxon>Brevibacteriaceae</taxon>
        <taxon>Brevibacterium</taxon>
    </lineage>
</organism>
<keyword evidence="1" id="KW-0808">Transferase</keyword>
<keyword evidence="5" id="KW-1185">Reference proteome</keyword>
<dbReference type="PROSITE" id="PS51186">
    <property type="entry name" value="GNAT"/>
    <property type="match status" value="1"/>
</dbReference>
<keyword evidence="2" id="KW-0012">Acyltransferase</keyword>
<feature type="domain" description="N-acetyltransferase" evidence="3">
    <location>
        <begin position="30"/>
        <end position="181"/>
    </location>
</feature>
<dbReference type="InterPro" id="IPR000182">
    <property type="entry name" value="GNAT_dom"/>
</dbReference>
<comment type="caution">
    <text evidence="4">The sequence shown here is derived from an EMBL/GenBank/DDBJ whole genome shotgun (WGS) entry which is preliminary data.</text>
</comment>
<evidence type="ECO:0000313" key="5">
    <source>
        <dbReference type="Proteomes" id="UP000632322"/>
    </source>
</evidence>
<sequence>MSTSPSVDENRTAAEPVAEPIVESTAAEQIFVRAAYDDPLGAPLLEDLEREYDRRYGDVHKEPAVTEILRYPPDAFAPPTGAFILLLEGETPISGGAFMRYDDTTAEFKRIWTDADRRGHGLAGRVLVELETEAVRLGYSRIYLTTGPRQPEAVRLYLRNGYTPLFDLSLTSEEIGIHPFEKDLGTAPH</sequence>
<dbReference type="Pfam" id="PF00583">
    <property type="entry name" value="Acetyltransf_1"/>
    <property type="match status" value="1"/>
</dbReference>
<evidence type="ECO:0000256" key="2">
    <source>
        <dbReference type="ARBA" id="ARBA00023315"/>
    </source>
</evidence>
<dbReference type="PANTHER" id="PTHR43877">
    <property type="entry name" value="AMINOALKYLPHOSPHONATE N-ACETYLTRANSFERASE-RELATED-RELATED"/>
    <property type="match status" value="1"/>
</dbReference>
<proteinExistence type="predicted"/>
<gene>
    <name evidence="4" type="ORF">GCM10010974_16390</name>
</gene>
<dbReference type="InterPro" id="IPR050832">
    <property type="entry name" value="Bact_Acetyltransf"/>
</dbReference>
<dbReference type="Proteomes" id="UP000632322">
    <property type="component" value="Unassembled WGS sequence"/>
</dbReference>
<protein>
    <submittedName>
        <fullName evidence="4">N-acetyltransferase</fullName>
    </submittedName>
</protein>
<name>A0ABQ1M5E4_9MICO</name>
<dbReference type="SUPFAM" id="SSF55729">
    <property type="entry name" value="Acyl-CoA N-acyltransferases (Nat)"/>
    <property type="match status" value="1"/>
</dbReference>
<dbReference type="RefSeq" id="WP_181271126.1">
    <property type="nucleotide sequence ID" value="NZ_BMJG01000004.1"/>
</dbReference>
<evidence type="ECO:0000313" key="4">
    <source>
        <dbReference type="EMBL" id="GGC34639.1"/>
    </source>
</evidence>
<dbReference type="CDD" id="cd04301">
    <property type="entry name" value="NAT_SF"/>
    <property type="match status" value="1"/>
</dbReference>
<dbReference type="Gene3D" id="3.40.630.30">
    <property type="match status" value="1"/>
</dbReference>
<reference evidence="5" key="1">
    <citation type="journal article" date="2019" name="Int. J. Syst. Evol. Microbiol.">
        <title>The Global Catalogue of Microorganisms (GCM) 10K type strain sequencing project: providing services to taxonomists for standard genome sequencing and annotation.</title>
        <authorList>
            <consortium name="The Broad Institute Genomics Platform"/>
            <consortium name="The Broad Institute Genome Sequencing Center for Infectious Disease"/>
            <person name="Wu L."/>
            <person name="Ma J."/>
        </authorList>
    </citation>
    <scope>NUCLEOTIDE SEQUENCE [LARGE SCALE GENOMIC DNA]</scope>
    <source>
        <strain evidence="5">CGMCC 1.15472</strain>
    </source>
</reference>
<dbReference type="InterPro" id="IPR016181">
    <property type="entry name" value="Acyl_CoA_acyltransferase"/>
</dbReference>
<dbReference type="EMBL" id="BMJG01000004">
    <property type="protein sequence ID" value="GGC34639.1"/>
    <property type="molecule type" value="Genomic_DNA"/>
</dbReference>
<evidence type="ECO:0000256" key="1">
    <source>
        <dbReference type="ARBA" id="ARBA00022679"/>
    </source>
</evidence>
<accession>A0ABQ1M5E4</accession>
<dbReference type="PANTHER" id="PTHR43877:SF2">
    <property type="entry name" value="AMINOALKYLPHOSPHONATE N-ACETYLTRANSFERASE-RELATED"/>
    <property type="match status" value="1"/>
</dbReference>
<evidence type="ECO:0000259" key="3">
    <source>
        <dbReference type="PROSITE" id="PS51186"/>
    </source>
</evidence>